<proteinExistence type="predicted"/>
<dbReference type="InterPro" id="IPR050148">
    <property type="entry name" value="Terpene_synthase-like"/>
</dbReference>
<keyword evidence="2" id="KW-0479">Metal-binding</keyword>
<dbReference type="Pfam" id="PF03936">
    <property type="entry name" value="Terpene_synth_C"/>
    <property type="match status" value="1"/>
</dbReference>
<sequence>IEHELDVPWFARLEHLDHRLWIELNQFLPLSVEKSQFYWLSYLKNEKLTQLAAQNYEYRQSIYRKELEDLKRWSKEKGLVDIGFGREKTIYSYFASAASSSSFLPYESFVRLVVAKCSIVITIADDFYDEEASLSELQILTEAIQ</sequence>
<dbReference type="InterPro" id="IPR005630">
    <property type="entry name" value="Terpene_synthase_metal-bd"/>
</dbReference>
<feature type="domain" description="Terpene synthase metal-binding" evidence="4">
    <location>
        <begin position="77"/>
        <end position="145"/>
    </location>
</feature>
<name>A0ABS8Y7M7_DATST</name>
<keyword evidence="3" id="KW-0460">Magnesium</keyword>
<dbReference type="Proteomes" id="UP000823775">
    <property type="component" value="Unassembled WGS sequence"/>
</dbReference>
<comment type="cofactor">
    <cofactor evidence="1">
        <name>Mg(2+)</name>
        <dbReference type="ChEBI" id="CHEBI:18420"/>
    </cofactor>
</comment>
<dbReference type="PANTHER" id="PTHR31739">
    <property type="entry name" value="ENT-COPALYL DIPHOSPHATE SYNTHASE, CHLOROPLASTIC"/>
    <property type="match status" value="1"/>
</dbReference>
<reference evidence="5 6" key="1">
    <citation type="journal article" date="2021" name="BMC Genomics">
        <title>Datura genome reveals duplications of psychoactive alkaloid biosynthetic genes and high mutation rate following tissue culture.</title>
        <authorList>
            <person name="Rajewski A."/>
            <person name="Carter-House D."/>
            <person name="Stajich J."/>
            <person name="Litt A."/>
        </authorList>
    </citation>
    <scope>NUCLEOTIDE SEQUENCE [LARGE SCALE GENOMIC DNA]</scope>
    <source>
        <strain evidence="5">AR-01</strain>
    </source>
</reference>
<organism evidence="5 6">
    <name type="scientific">Datura stramonium</name>
    <name type="common">Jimsonweed</name>
    <name type="synonym">Common thornapple</name>
    <dbReference type="NCBI Taxonomy" id="4076"/>
    <lineage>
        <taxon>Eukaryota</taxon>
        <taxon>Viridiplantae</taxon>
        <taxon>Streptophyta</taxon>
        <taxon>Embryophyta</taxon>
        <taxon>Tracheophyta</taxon>
        <taxon>Spermatophyta</taxon>
        <taxon>Magnoliopsida</taxon>
        <taxon>eudicotyledons</taxon>
        <taxon>Gunneridae</taxon>
        <taxon>Pentapetalae</taxon>
        <taxon>asterids</taxon>
        <taxon>lamiids</taxon>
        <taxon>Solanales</taxon>
        <taxon>Solanaceae</taxon>
        <taxon>Solanoideae</taxon>
        <taxon>Datureae</taxon>
        <taxon>Datura</taxon>
    </lineage>
</organism>
<evidence type="ECO:0000256" key="1">
    <source>
        <dbReference type="ARBA" id="ARBA00001946"/>
    </source>
</evidence>
<feature type="non-terminal residue" evidence="5">
    <location>
        <position position="145"/>
    </location>
</feature>
<keyword evidence="6" id="KW-1185">Reference proteome</keyword>
<feature type="non-terminal residue" evidence="5">
    <location>
        <position position="1"/>
    </location>
</feature>
<dbReference type="Gene3D" id="1.10.600.10">
    <property type="entry name" value="Farnesyl Diphosphate Synthase"/>
    <property type="match status" value="1"/>
</dbReference>
<protein>
    <recommendedName>
        <fullName evidence="4">Terpene synthase metal-binding domain-containing protein</fullName>
    </recommendedName>
</protein>
<dbReference type="InterPro" id="IPR008949">
    <property type="entry name" value="Isoprenoid_synthase_dom_sf"/>
</dbReference>
<dbReference type="InterPro" id="IPR036965">
    <property type="entry name" value="Terpene_synth_N_sf"/>
</dbReference>
<evidence type="ECO:0000313" key="6">
    <source>
        <dbReference type="Proteomes" id="UP000823775"/>
    </source>
</evidence>
<dbReference type="SUPFAM" id="SSF48576">
    <property type="entry name" value="Terpenoid synthases"/>
    <property type="match status" value="1"/>
</dbReference>
<comment type="caution">
    <text evidence="5">The sequence shown here is derived from an EMBL/GenBank/DDBJ whole genome shotgun (WGS) entry which is preliminary data.</text>
</comment>
<accession>A0ABS8Y7M7</accession>
<evidence type="ECO:0000259" key="4">
    <source>
        <dbReference type="Pfam" id="PF03936"/>
    </source>
</evidence>
<evidence type="ECO:0000256" key="3">
    <source>
        <dbReference type="ARBA" id="ARBA00022842"/>
    </source>
</evidence>
<dbReference type="PANTHER" id="PTHR31739:SF25">
    <property type="entry name" value="(E,E)-GERANYLLINALOOL SYNTHASE"/>
    <property type="match status" value="1"/>
</dbReference>
<dbReference type="Gene3D" id="1.50.10.130">
    <property type="entry name" value="Terpene synthase, N-terminal domain"/>
    <property type="match status" value="1"/>
</dbReference>
<dbReference type="EMBL" id="JACEIK010058592">
    <property type="protein sequence ID" value="MCE5167174.1"/>
    <property type="molecule type" value="Genomic_DNA"/>
</dbReference>
<gene>
    <name evidence="5" type="ORF">HAX54_040989</name>
</gene>
<evidence type="ECO:0000256" key="2">
    <source>
        <dbReference type="ARBA" id="ARBA00022723"/>
    </source>
</evidence>
<evidence type="ECO:0000313" key="5">
    <source>
        <dbReference type="EMBL" id="MCE5167174.1"/>
    </source>
</evidence>